<gene>
    <name evidence="8" type="ORF">AACH11_24325</name>
</gene>
<evidence type="ECO:0000256" key="6">
    <source>
        <dbReference type="SAM" id="MobiDB-lite"/>
    </source>
</evidence>
<keyword evidence="8" id="KW-0966">Cell projection</keyword>
<evidence type="ECO:0000256" key="1">
    <source>
        <dbReference type="ARBA" id="ARBA00004236"/>
    </source>
</evidence>
<dbReference type="Proteomes" id="UP001368500">
    <property type="component" value="Unassembled WGS sequence"/>
</dbReference>
<evidence type="ECO:0000256" key="5">
    <source>
        <dbReference type="ARBA" id="ARBA00023136"/>
    </source>
</evidence>
<dbReference type="Pfam" id="PF04347">
    <property type="entry name" value="FliO"/>
    <property type="match status" value="1"/>
</dbReference>
<comment type="subcellular location">
    <subcellularLocation>
        <location evidence="1">Cell membrane</location>
    </subcellularLocation>
</comment>
<dbReference type="RefSeq" id="WP_341376881.1">
    <property type="nucleotide sequence ID" value="NZ_JBBUTF010000039.1"/>
</dbReference>
<organism evidence="8 9">
    <name type="scientific">Pseudaquabacterium rugosum</name>
    <dbReference type="NCBI Taxonomy" id="2984194"/>
    <lineage>
        <taxon>Bacteria</taxon>
        <taxon>Pseudomonadati</taxon>
        <taxon>Pseudomonadota</taxon>
        <taxon>Betaproteobacteria</taxon>
        <taxon>Burkholderiales</taxon>
        <taxon>Sphaerotilaceae</taxon>
        <taxon>Pseudaquabacterium</taxon>
    </lineage>
</organism>
<dbReference type="EMBL" id="JBBUTF010000039">
    <property type="protein sequence ID" value="MEK8029095.1"/>
    <property type="molecule type" value="Genomic_DNA"/>
</dbReference>
<keyword evidence="3 7" id="KW-0812">Transmembrane</keyword>
<keyword evidence="8" id="KW-0282">Flagellum</keyword>
<keyword evidence="2" id="KW-1003">Cell membrane</keyword>
<evidence type="ECO:0000256" key="2">
    <source>
        <dbReference type="ARBA" id="ARBA00022475"/>
    </source>
</evidence>
<accession>A0ABU9BGL8</accession>
<dbReference type="InterPro" id="IPR022781">
    <property type="entry name" value="Flagellar_biosynth_FliO"/>
</dbReference>
<reference evidence="8 9" key="1">
    <citation type="submission" date="2024-04" db="EMBL/GenBank/DDBJ databases">
        <title>Novel species of the genus Ideonella isolated from streams.</title>
        <authorList>
            <person name="Lu H."/>
        </authorList>
    </citation>
    <scope>NUCLEOTIDE SEQUENCE [LARGE SCALE GENOMIC DNA]</scope>
    <source>
        <strain evidence="8 9">BYS139W</strain>
    </source>
</reference>
<keyword evidence="8" id="KW-0969">Cilium</keyword>
<keyword evidence="9" id="KW-1185">Reference proteome</keyword>
<name>A0ABU9BGL8_9BURK</name>
<keyword evidence="5 7" id="KW-0472">Membrane</keyword>
<evidence type="ECO:0000256" key="3">
    <source>
        <dbReference type="ARBA" id="ARBA00022692"/>
    </source>
</evidence>
<feature type="region of interest" description="Disordered" evidence="6">
    <location>
        <begin position="115"/>
        <end position="145"/>
    </location>
</feature>
<sequence>MTSWTGPLAAFTLIVLAIPAALWLLRRSGLAGGSPAAAGLRQVASLALAPNQRIVTLEVGQGAQRRWLVLGVTPGGISRLHEMDPQDAAAAGTPSQAATPPGFAGVLARLVTPVAAPRAADPHGAGDHSGTGTNTGTAPSPHDGR</sequence>
<feature type="region of interest" description="Disordered" evidence="6">
    <location>
        <begin position="80"/>
        <end position="102"/>
    </location>
</feature>
<evidence type="ECO:0000256" key="7">
    <source>
        <dbReference type="SAM" id="Phobius"/>
    </source>
</evidence>
<evidence type="ECO:0000313" key="9">
    <source>
        <dbReference type="Proteomes" id="UP001368500"/>
    </source>
</evidence>
<feature type="transmembrane region" description="Helical" evidence="7">
    <location>
        <begin position="6"/>
        <end position="25"/>
    </location>
</feature>
<evidence type="ECO:0000313" key="8">
    <source>
        <dbReference type="EMBL" id="MEK8029095.1"/>
    </source>
</evidence>
<proteinExistence type="predicted"/>
<protein>
    <submittedName>
        <fullName evidence="8">Flagellar biosynthetic protein FliO</fullName>
    </submittedName>
</protein>
<comment type="caution">
    <text evidence="8">The sequence shown here is derived from an EMBL/GenBank/DDBJ whole genome shotgun (WGS) entry which is preliminary data.</text>
</comment>
<feature type="compositionally biased region" description="Low complexity" evidence="6">
    <location>
        <begin position="88"/>
        <end position="102"/>
    </location>
</feature>
<evidence type="ECO:0000256" key="4">
    <source>
        <dbReference type="ARBA" id="ARBA00022989"/>
    </source>
</evidence>
<keyword evidence="4 7" id="KW-1133">Transmembrane helix</keyword>